<comment type="catalytic activity">
    <reaction evidence="1">
        <text>Random endo-hydrolysis of N-acetyl-beta-D-glucosaminide (1-&gt;4)-beta-linkages in chitin and chitodextrins.</text>
        <dbReference type="EC" id="3.2.1.14"/>
    </reaction>
</comment>
<evidence type="ECO:0000256" key="7">
    <source>
        <dbReference type="RuleBase" id="RU000489"/>
    </source>
</evidence>
<keyword evidence="4" id="KW-0119">Carbohydrate metabolism</keyword>
<sequence>MISSGALFLILTTASYSHALSLGLDAQLRVGRSKPVAAAWYAGWHASEFPLSQVSWDKYTYLTYSFAFPTEDPSIISLAGSAPETLPKFVKAAHQHRVGALVSIGGWAGSRFFSTAVASPQNRTKFVNAVTEFATKHDLDGIDFDWEYPNKEGVGCNAKSPNDTSNFLAFLKELRTTDVGQKLILTAATAITPFADANGNPSQDMSGFAKFLDYIALMNYDIWGGWSATVGPNGPLNDSCAAPQNQQGSAVRAVKAWSAAGVPLNKLLLAVPAYGHSFTVNKTAAFTSNDMKELALYPGFNASIHQKGDSWDDGGLDVCGVEQPAGGTFNFWAIIKSYLNNDGTPKSDVPYKFDDCSKAAYVYDKERELMVAFDDASSFAAKGKYIAQTGLAGFALWEAAGDYNDILLDAIREGSGMC</sequence>
<dbReference type="GeneID" id="66079073"/>
<keyword evidence="9" id="KW-0732">Signal</keyword>
<dbReference type="Proteomes" id="UP001049176">
    <property type="component" value="Chromosome 6"/>
</dbReference>
<dbReference type="InterPro" id="IPR001579">
    <property type="entry name" value="Glyco_hydro_18_chit_AS"/>
</dbReference>
<keyword evidence="2 7" id="KW-0378">Hydrolase</keyword>
<dbReference type="EMBL" id="CM032186">
    <property type="protein sequence ID" value="KAG7090923.1"/>
    <property type="molecule type" value="Genomic_DNA"/>
</dbReference>
<feature type="domain" description="GH18" evidence="10">
    <location>
        <begin position="35"/>
        <end position="418"/>
    </location>
</feature>
<dbReference type="Pfam" id="PF00704">
    <property type="entry name" value="Glyco_hydro_18"/>
    <property type="match status" value="1"/>
</dbReference>
<accession>A0A9P7RWW6</accession>
<dbReference type="GO" id="GO:0005576">
    <property type="term" value="C:extracellular region"/>
    <property type="evidence" value="ECO:0007669"/>
    <property type="project" value="TreeGrafter"/>
</dbReference>
<dbReference type="InterPro" id="IPR050314">
    <property type="entry name" value="Glycosyl_Hydrlase_18"/>
</dbReference>
<dbReference type="InterPro" id="IPR011583">
    <property type="entry name" value="Chitinase_II/V-like_cat"/>
</dbReference>
<organism evidence="11 12">
    <name type="scientific">Marasmius oreades</name>
    <name type="common">fairy-ring Marasmius</name>
    <dbReference type="NCBI Taxonomy" id="181124"/>
    <lineage>
        <taxon>Eukaryota</taxon>
        <taxon>Fungi</taxon>
        <taxon>Dikarya</taxon>
        <taxon>Basidiomycota</taxon>
        <taxon>Agaricomycotina</taxon>
        <taxon>Agaricomycetes</taxon>
        <taxon>Agaricomycetidae</taxon>
        <taxon>Agaricales</taxon>
        <taxon>Marasmiineae</taxon>
        <taxon>Marasmiaceae</taxon>
        <taxon>Marasmius</taxon>
    </lineage>
</organism>
<feature type="signal peptide" evidence="9">
    <location>
        <begin position="1"/>
        <end position="19"/>
    </location>
</feature>
<keyword evidence="3" id="KW-0146">Chitin degradation</keyword>
<evidence type="ECO:0000256" key="4">
    <source>
        <dbReference type="ARBA" id="ARBA00023277"/>
    </source>
</evidence>
<keyword evidence="6" id="KW-0624">Polysaccharide degradation</keyword>
<dbReference type="GO" id="GO:0008843">
    <property type="term" value="F:endochitinase activity"/>
    <property type="evidence" value="ECO:0007669"/>
    <property type="project" value="UniProtKB-EC"/>
</dbReference>
<dbReference type="Gene3D" id="3.10.50.10">
    <property type="match status" value="1"/>
</dbReference>
<dbReference type="RefSeq" id="XP_043007393.1">
    <property type="nucleotide sequence ID" value="XM_043154933.1"/>
</dbReference>
<evidence type="ECO:0000256" key="2">
    <source>
        <dbReference type="ARBA" id="ARBA00022801"/>
    </source>
</evidence>
<comment type="caution">
    <text evidence="11">The sequence shown here is derived from an EMBL/GenBank/DDBJ whole genome shotgun (WGS) entry which is preliminary data.</text>
</comment>
<dbReference type="GO" id="GO:0006032">
    <property type="term" value="P:chitin catabolic process"/>
    <property type="evidence" value="ECO:0007669"/>
    <property type="project" value="UniProtKB-KW"/>
</dbReference>
<evidence type="ECO:0000256" key="1">
    <source>
        <dbReference type="ARBA" id="ARBA00000822"/>
    </source>
</evidence>
<evidence type="ECO:0000313" key="11">
    <source>
        <dbReference type="EMBL" id="KAG7090923.1"/>
    </source>
</evidence>
<dbReference type="SUPFAM" id="SSF54556">
    <property type="entry name" value="Chitinase insertion domain"/>
    <property type="match status" value="1"/>
</dbReference>
<protein>
    <recommendedName>
        <fullName evidence="10">GH18 domain-containing protein</fullName>
    </recommendedName>
</protein>
<gene>
    <name evidence="11" type="ORF">E1B28_009997</name>
</gene>
<dbReference type="GO" id="GO:0008061">
    <property type="term" value="F:chitin binding"/>
    <property type="evidence" value="ECO:0007669"/>
    <property type="project" value="InterPro"/>
</dbReference>
<dbReference type="OrthoDB" id="73875at2759"/>
<evidence type="ECO:0000256" key="9">
    <source>
        <dbReference type="SAM" id="SignalP"/>
    </source>
</evidence>
<dbReference type="SUPFAM" id="SSF51445">
    <property type="entry name" value="(Trans)glycosidases"/>
    <property type="match status" value="1"/>
</dbReference>
<dbReference type="GO" id="GO:0000272">
    <property type="term" value="P:polysaccharide catabolic process"/>
    <property type="evidence" value="ECO:0007669"/>
    <property type="project" value="UniProtKB-KW"/>
</dbReference>
<name>A0A9P7RWW6_9AGAR</name>
<evidence type="ECO:0000259" key="10">
    <source>
        <dbReference type="PROSITE" id="PS51910"/>
    </source>
</evidence>
<evidence type="ECO:0000256" key="3">
    <source>
        <dbReference type="ARBA" id="ARBA00023024"/>
    </source>
</evidence>
<evidence type="ECO:0000313" key="12">
    <source>
        <dbReference type="Proteomes" id="UP001049176"/>
    </source>
</evidence>
<dbReference type="Gene3D" id="3.20.20.80">
    <property type="entry name" value="Glycosidases"/>
    <property type="match status" value="1"/>
</dbReference>
<dbReference type="SMART" id="SM00636">
    <property type="entry name" value="Glyco_18"/>
    <property type="match status" value="1"/>
</dbReference>
<comment type="similarity">
    <text evidence="8">Belongs to the glycosyl hydrolase 18 family.</text>
</comment>
<reference evidence="11" key="1">
    <citation type="journal article" date="2021" name="Genome Biol. Evol.">
        <title>The assembled and annotated genome of the fairy-ring fungus Marasmius oreades.</title>
        <authorList>
            <person name="Hiltunen M."/>
            <person name="Ament-Velasquez S.L."/>
            <person name="Johannesson H."/>
        </authorList>
    </citation>
    <scope>NUCLEOTIDE SEQUENCE</scope>
    <source>
        <strain evidence="11">03SP1</strain>
    </source>
</reference>
<proteinExistence type="inferred from homology"/>
<feature type="chain" id="PRO_5040470503" description="GH18 domain-containing protein" evidence="9">
    <location>
        <begin position="20"/>
        <end position="418"/>
    </location>
</feature>
<keyword evidence="5 7" id="KW-0326">Glycosidase</keyword>
<dbReference type="InterPro" id="IPR001223">
    <property type="entry name" value="Glyco_hydro18_cat"/>
</dbReference>
<dbReference type="KEGG" id="more:E1B28_009997"/>
<evidence type="ECO:0000256" key="5">
    <source>
        <dbReference type="ARBA" id="ARBA00023295"/>
    </source>
</evidence>
<dbReference type="PANTHER" id="PTHR11177:SF317">
    <property type="entry name" value="CHITINASE 12-RELATED"/>
    <property type="match status" value="1"/>
</dbReference>
<dbReference type="InterPro" id="IPR017853">
    <property type="entry name" value="GH"/>
</dbReference>
<dbReference type="PROSITE" id="PS01095">
    <property type="entry name" value="GH18_1"/>
    <property type="match status" value="1"/>
</dbReference>
<dbReference type="InterPro" id="IPR029070">
    <property type="entry name" value="Chitinase_insertion_sf"/>
</dbReference>
<dbReference type="AlphaFoldDB" id="A0A9P7RWW6"/>
<keyword evidence="12" id="KW-1185">Reference proteome</keyword>
<evidence type="ECO:0000256" key="6">
    <source>
        <dbReference type="ARBA" id="ARBA00023326"/>
    </source>
</evidence>
<evidence type="ECO:0000256" key="8">
    <source>
        <dbReference type="RuleBase" id="RU004453"/>
    </source>
</evidence>
<dbReference type="PROSITE" id="PS51910">
    <property type="entry name" value="GH18_2"/>
    <property type="match status" value="1"/>
</dbReference>
<dbReference type="PANTHER" id="PTHR11177">
    <property type="entry name" value="CHITINASE"/>
    <property type="match status" value="1"/>
</dbReference>